<dbReference type="Pfam" id="PF00857">
    <property type="entry name" value="Isochorismatase"/>
    <property type="match status" value="1"/>
</dbReference>
<evidence type="ECO:0000313" key="3">
    <source>
        <dbReference type="EMBL" id="QGZ65115.1"/>
    </source>
</evidence>
<dbReference type="RefSeq" id="WP_158955220.1">
    <property type="nucleotide sequence ID" value="NZ_CP046915.1"/>
</dbReference>
<evidence type="ECO:0000313" key="4">
    <source>
        <dbReference type="Proteomes" id="UP000433577"/>
    </source>
</evidence>
<dbReference type="InterPro" id="IPR050272">
    <property type="entry name" value="Isochorismatase-like_hydrls"/>
</dbReference>
<dbReference type="SUPFAM" id="SSF52499">
    <property type="entry name" value="Isochorismatase-like hydrolases"/>
    <property type="match status" value="1"/>
</dbReference>
<evidence type="ECO:0000256" key="1">
    <source>
        <dbReference type="ARBA" id="ARBA00022801"/>
    </source>
</evidence>
<dbReference type="KEGG" id="pacs:FAZ98_25370"/>
<sequence>MSSHNHRALLIVDMQVGLFHGADQPHDGARVLAAINRLIARARAARAPIFAARHVGPPGSPLAPDSALTQLIPELHVDASRDGVFEKRRPSCFAGTALAERLAQARVDELVIAGMKTEYCVDTTCRAAADLGFKTLLAADAHTSMDTPVLPAAAIVAHHNRTLDGAFVTLVNADECAF</sequence>
<reference evidence="3 4" key="1">
    <citation type="submission" date="2019-12" db="EMBL/GenBank/DDBJ databases">
        <title>Paraburkholderia acidiphila 7Q-K02 sp. nov and Paraburkholderia acidisoli DHF22 sp. nov., two strains isolated from forest soil.</title>
        <authorList>
            <person name="Gao Z."/>
            <person name="Qiu L."/>
        </authorList>
    </citation>
    <scope>NUCLEOTIDE SEQUENCE [LARGE SCALE GENOMIC DNA]</scope>
    <source>
        <strain evidence="3 4">DHF22</strain>
    </source>
</reference>
<keyword evidence="4" id="KW-1185">Reference proteome</keyword>
<dbReference type="PANTHER" id="PTHR43540:SF14">
    <property type="entry name" value="ISOCHORISMATASE"/>
    <property type="match status" value="1"/>
</dbReference>
<dbReference type="InterPro" id="IPR000868">
    <property type="entry name" value="Isochorismatase-like_dom"/>
</dbReference>
<organism evidence="3 4">
    <name type="scientific">Paraburkholderia acidisoli</name>
    <dbReference type="NCBI Taxonomy" id="2571748"/>
    <lineage>
        <taxon>Bacteria</taxon>
        <taxon>Pseudomonadati</taxon>
        <taxon>Pseudomonadota</taxon>
        <taxon>Betaproteobacteria</taxon>
        <taxon>Burkholderiales</taxon>
        <taxon>Burkholderiaceae</taxon>
        <taxon>Paraburkholderia</taxon>
    </lineage>
</organism>
<dbReference type="PANTHER" id="PTHR43540">
    <property type="entry name" value="PEROXYUREIDOACRYLATE/UREIDOACRYLATE AMIDOHYDROLASE-RELATED"/>
    <property type="match status" value="1"/>
</dbReference>
<evidence type="ECO:0000259" key="2">
    <source>
        <dbReference type="Pfam" id="PF00857"/>
    </source>
</evidence>
<gene>
    <name evidence="3" type="ORF">FAZ98_25370</name>
</gene>
<dbReference type="EMBL" id="CP046915">
    <property type="protein sequence ID" value="QGZ65115.1"/>
    <property type="molecule type" value="Genomic_DNA"/>
</dbReference>
<dbReference type="InterPro" id="IPR036380">
    <property type="entry name" value="Isochorismatase-like_sf"/>
</dbReference>
<dbReference type="Proteomes" id="UP000433577">
    <property type="component" value="Chromosome 3"/>
</dbReference>
<dbReference type="AlphaFoldDB" id="A0A7Z2GNM6"/>
<accession>A0A7Z2GNM6</accession>
<proteinExistence type="predicted"/>
<dbReference type="OrthoDB" id="1157330at2"/>
<keyword evidence="1" id="KW-0378">Hydrolase</keyword>
<dbReference type="GO" id="GO:0016787">
    <property type="term" value="F:hydrolase activity"/>
    <property type="evidence" value="ECO:0007669"/>
    <property type="project" value="UniProtKB-KW"/>
</dbReference>
<dbReference type="Gene3D" id="3.40.50.850">
    <property type="entry name" value="Isochorismatase-like"/>
    <property type="match status" value="1"/>
</dbReference>
<protein>
    <submittedName>
        <fullName evidence="3">Isochorismatase family protein</fullName>
    </submittedName>
</protein>
<name>A0A7Z2GNM6_9BURK</name>
<feature type="domain" description="Isochorismatase-like" evidence="2">
    <location>
        <begin position="8"/>
        <end position="147"/>
    </location>
</feature>